<feature type="domain" description="Rubredoxin-like" evidence="8">
    <location>
        <begin position="1"/>
        <end position="52"/>
    </location>
</feature>
<sequence>MKQYVCSICGYIYDPEIGDEDNGIESGTPFEDLPYEWTCPICNATKESFEEVIE</sequence>
<dbReference type="GO" id="GO:0009055">
    <property type="term" value="F:electron transfer activity"/>
    <property type="evidence" value="ECO:0007669"/>
    <property type="project" value="InterPro"/>
</dbReference>
<dbReference type="OrthoDB" id="9758182at2"/>
<evidence type="ECO:0000259" key="8">
    <source>
        <dbReference type="PROSITE" id="PS50903"/>
    </source>
</evidence>
<evidence type="ECO:0000256" key="1">
    <source>
        <dbReference type="ARBA" id="ARBA00005337"/>
    </source>
</evidence>
<dbReference type="GO" id="GO:0005506">
    <property type="term" value="F:iron ion binding"/>
    <property type="evidence" value="ECO:0007669"/>
    <property type="project" value="InterPro"/>
</dbReference>
<evidence type="ECO:0000256" key="5">
    <source>
        <dbReference type="ARBA" id="ARBA00023004"/>
    </source>
</evidence>
<reference evidence="9 10" key="1">
    <citation type="submission" date="2016-06" db="EMBL/GenBank/DDBJ databases">
        <authorList>
            <person name="Kjaerup R.B."/>
            <person name="Dalgaard T.S."/>
            <person name="Juul-Madsen H.R."/>
        </authorList>
    </citation>
    <scope>NUCLEOTIDE SEQUENCE [LARGE SCALE GENOMIC DNA]</scope>
    <source>
        <strain evidence="9 10">373-A1</strain>
    </source>
</reference>
<keyword evidence="10" id="KW-1185">Reference proteome</keyword>
<comment type="caution">
    <text evidence="9">The sequence shown here is derived from an EMBL/GenBank/DDBJ whole genome shotgun (WGS) entry which is preliminary data.</text>
</comment>
<evidence type="ECO:0000313" key="9">
    <source>
        <dbReference type="EMBL" id="OBY11453.1"/>
    </source>
</evidence>
<keyword evidence="2 6" id="KW-0813">Transport</keyword>
<dbReference type="PANTHER" id="PTHR47627:SF1">
    <property type="entry name" value="RUBREDOXIN-1-RELATED"/>
    <property type="match status" value="1"/>
</dbReference>
<proteinExistence type="inferred from homology"/>
<accession>A0A174DNP7</accession>
<evidence type="ECO:0000256" key="3">
    <source>
        <dbReference type="ARBA" id="ARBA00022723"/>
    </source>
</evidence>
<protein>
    <recommendedName>
        <fullName evidence="6">Rubredoxin</fullName>
    </recommendedName>
</protein>
<dbReference type="Gene3D" id="2.20.28.10">
    <property type="match status" value="1"/>
</dbReference>
<comment type="cofactor">
    <cofactor evidence="6 7">
        <name>Fe(3+)</name>
        <dbReference type="ChEBI" id="CHEBI:29034"/>
    </cofactor>
    <text evidence="6 7">Binds 1 Fe(3+) ion per subunit.</text>
</comment>
<dbReference type="InterPro" id="IPR050526">
    <property type="entry name" value="Rubredoxin_ET"/>
</dbReference>
<dbReference type="CDD" id="cd00730">
    <property type="entry name" value="rubredoxin"/>
    <property type="match status" value="1"/>
</dbReference>
<dbReference type="SUPFAM" id="SSF57802">
    <property type="entry name" value="Rubredoxin-like"/>
    <property type="match status" value="1"/>
</dbReference>
<feature type="binding site" evidence="7">
    <location>
        <position position="9"/>
    </location>
    <ligand>
        <name>Fe cation</name>
        <dbReference type="ChEBI" id="CHEBI:24875"/>
    </ligand>
</feature>
<evidence type="ECO:0000313" key="10">
    <source>
        <dbReference type="Proteomes" id="UP000092714"/>
    </source>
</evidence>
<gene>
    <name evidence="9" type="ORF">CP373A1_05745</name>
</gene>
<dbReference type="PROSITE" id="PS50903">
    <property type="entry name" value="RUBREDOXIN_LIKE"/>
    <property type="match status" value="1"/>
</dbReference>
<organism evidence="9 10">
    <name type="scientific">Clostridium paraputrificum</name>
    <dbReference type="NCBI Taxonomy" id="29363"/>
    <lineage>
        <taxon>Bacteria</taxon>
        <taxon>Bacillati</taxon>
        <taxon>Bacillota</taxon>
        <taxon>Clostridia</taxon>
        <taxon>Eubacteriales</taxon>
        <taxon>Clostridiaceae</taxon>
        <taxon>Clostridium</taxon>
    </lineage>
</organism>
<feature type="binding site" evidence="7">
    <location>
        <position position="39"/>
    </location>
    <ligand>
        <name>Fe cation</name>
        <dbReference type="ChEBI" id="CHEBI:24875"/>
    </ligand>
</feature>
<feature type="binding site" evidence="7">
    <location>
        <position position="6"/>
    </location>
    <ligand>
        <name>Fe cation</name>
        <dbReference type="ChEBI" id="CHEBI:24875"/>
    </ligand>
</feature>
<dbReference type="Proteomes" id="UP000092714">
    <property type="component" value="Unassembled WGS sequence"/>
</dbReference>
<evidence type="ECO:0000256" key="6">
    <source>
        <dbReference type="PIRNR" id="PIRNR000071"/>
    </source>
</evidence>
<dbReference type="InterPro" id="IPR024922">
    <property type="entry name" value="Rubredoxin"/>
</dbReference>
<name>A0A174DNP7_9CLOT</name>
<dbReference type="GO" id="GO:0043448">
    <property type="term" value="P:alkane catabolic process"/>
    <property type="evidence" value="ECO:0007669"/>
    <property type="project" value="TreeGrafter"/>
</dbReference>
<dbReference type="InterPro" id="IPR024935">
    <property type="entry name" value="Rubredoxin_dom"/>
</dbReference>
<feature type="binding site" evidence="7">
    <location>
        <position position="42"/>
    </location>
    <ligand>
        <name>Fe cation</name>
        <dbReference type="ChEBI" id="CHEBI:24875"/>
    </ligand>
</feature>
<dbReference type="RefSeq" id="WP_065254440.1">
    <property type="nucleotide sequence ID" value="NZ_CYZW01000004.1"/>
</dbReference>
<dbReference type="Pfam" id="PF00301">
    <property type="entry name" value="Rubredoxin"/>
    <property type="match status" value="1"/>
</dbReference>
<dbReference type="FunFam" id="2.20.28.10:FF:000001">
    <property type="entry name" value="Rubredoxin"/>
    <property type="match status" value="1"/>
</dbReference>
<dbReference type="PRINTS" id="PR00163">
    <property type="entry name" value="RUBREDOXIN"/>
</dbReference>
<keyword evidence="3 6" id="KW-0479">Metal-binding</keyword>
<keyword evidence="5 6" id="KW-0408">Iron</keyword>
<evidence type="ECO:0000256" key="4">
    <source>
        <dbReference type="ARBA" id="ARBA00022982"/>
    </source>
</evidence>
<dbReference type="eggNOG" id="COG1773">
    <property type="taxonomic scope" value="Bacteria"/>
</dbReference>
<dbReference type="EMBL" id="MAPZ01000014">
    <property type="protein sequence ID" value="OBY11453.1"/>
    <property type="molecule type" value="Genomic_DNA"/>
</dbReference>
<evidence type="ECO:0000256" key="7">
    <source>
        <dbReference type="PIRSR" id="PIRSR000071-1"/>
    </source>
</evidence>
<dbReference type="PIRSF" id="PIRSF000071">
    <property type="entry name" value="Rubredoxin"/>
    <property type="match status" value="1"/>
</dbReference>
<dbReference type="AlphaFoldDB" id="A0A174DNP7"/>
<evidence type="ECO:0000256" key="2">
    <source>
        <dbReference type="ARBA" id="ARBA00022448"/>
    </source>
</evidence>
<dbReference type="PANTHER" id="PTHR47627">
    <property type="entry name" value="RUBREDOXIN"/>
    <property type="match status" value="1"/>
</dbReference>
<dbReference type="InterPro" id="IPR024934">
    <property type="entry name" value="Rubredoxin-like_dom"/>
</dbReference>
<comment type="similarity">
    <text evidence="1 6">Belongs to the rubredoxin family.</text>
</comment>
<keyword evidence="4 6" id="KW-0249">Electron transport</keyword>